<dbReference type="Proteomes" id="UP000008827">
    <property type="component" value="Chromosome 20"/>
</dbReference>
<proteinExistence type="inferred from homology"/>
<dbReference type="GO" id="GO:0005524">
    <property type="term" value="F:ATP binding"/>
    <property type="evidence" value="ECO:0007669"/>
    <property type="project" value="UniProtKB-UniRule"/>
</dbReference>
<dbReference type="Gramene" id="KRG92998">
    <property type="protein sequence ID" value="KRG92998"/>
    <property type="gene ID" value="GLYMA_20G242900"/>
</dbReference>
<name>A0A0R0EFZ9_SOYBN</name>
<feature type="compositionally biased region" description="Low complexity" evidence="7">
    <location>
        <begin position="116"/>
        <end position="127"/>
    </location>
</feature>
<dbReference type="PANTHER" id="PTHR12755:SF6">
    <property type="entry name" value="POLYRIBONUCLEOTIDE 5'-HYDROXYL-KINASE CLP1"/>
    <property type="match status" value="1"/>
</dbReference>
<dbReference type="Pfam" id="PF16573">
    <property type="entry name" value="CLP1_N"/>
    <property type="match status" value="1"/>
</dbReference>
<gene>
    <name evidence="10" type="ORF">GLYMA_20G242900</name>
</gene>
<dbReference type="InterPro" id="IPR032324">
    <property type="entry name" value="Clp1_N"/>
</dbReference>
<feature type="domain" description="Clp1 P-loop" evidence="9">
    <location>
        <begin position="133"/>
        <end position="316"/>
    </location>
</feature>
<keyword evidence="5 6" id="KW-0539">Nucleus</keyword>
<comment type="similarity">
    <text evidence="6">Belongs to the Clp1 family. Clp1 subfamily.</text>
</comment>
<keyword evidence="2 6" id="KW-0507">mRNA processing</keyword>
<dbReference type="AlphaFoldDB" id="A0A0R0EFZ9"/>
<evidence type="ECO:0000313" key="12">
    <source>
        <dbReference type="Proteomes" id="UP000008827"/>
    </source>
</evidence>
<protein>
    <recommendedName>
        <fullName evidence="6">Protein CLP1 homolog</fullName>
    </recommendedName>
</protein>
<feature type="region of interest" description="Disordered" evidence="7">
    <location>
        <begin position="110"/>
        <end position="139"/>
    </location>
</feature>
<dbReference type="InterPro" id="IPR038239">
    <property type="entry name" value="Clp1_N_sf"/>
</dbReference>
<dbReference type="HAMAP" id="MF_03035">
    <property type="entry name" value="Clp1"/>
    <property type="match status" value="1"/>
</dbReference>
<accession>A0A0R0EFZ9</accession>
<dbReference type="Gene3D" id="2.60.120.1030">
    <property type="entry name" value="Clp1, DNA binding domain"/>
    <property type="match status" value="1"/>
</dbReference>
<dbReference type="Pfam" id="PF16575">
    <property type="entry name" value="CLP1_P"/>
    <property type="match status" value="1"/>
</dbReference>
<keyword evidence="4 6" id="KW-0067">ATP-binding</keyword>
<dbReference type="Gene3D" id="3.40.50.300">
    <property type="entry name" value="P-loop containing nucleotide triphosphate hydrolases"/>
    <property type="match status" value="1"/>
</dbReference>
<comment type="subcellular location">
    <subcellularLocation>
        <location evidence="1 6">Nucleus</location>
    </subcellularLocation>
</comment>
<keyword evidence="12" id="KW-1185">Reference proteome</keyword>
<evidence type="ECO:0000256" key="6">
    <source>
        <dbReference type="HAMAP-Rule" id="MF_03035"/>
    </source>
</evidence>
<reference evidence="11" key="2">
    <citation type="submission" date="2018-02" db="UniProtKB">
        <authorList>
            <consortium name="EnsemblPlants"/>
        </authorList>
    </citation>
    <scope>IDENTIFICATION</scope>
    <source>
        <strain evidence="11">Williams 82</strain>
    </source>
</reference>
<reference evidence="10" key="3">
    <citation type="submission" date="2018-07" db="EMBL/GenBank/DDBJ databases">
        <title>WGS assembly of Glycine max.</title>
        <authorList>
            <person name="Schmutz J."/>
            <person name="Cannon S."/>
            <person name="Schlueter J."/>
            <person name="Ma J."/>
            <person name="Mitros T."/>
            <person name="Nelson W."/>
            <person name="Hyten D."/>
            <person name="Song Q."/>
            <person name="Thelen J."/>
            <person name="Cheng J."/>
            <person name="Xu D."/>
            <person name="Hellsten U."/>
            <person name="May G."/>
            <person name="Yu Y."/>
            <person name="Sakurai T."/>
            <person name="Umezawa T."/>
            <person name="Bhattacharyya M."/>
            <person name="Sandhu D."/>
            <person name="Valliyodan B."/>
            <person name="Lindquist E."/>
            <person name="Peto M."/>
            <person name="Grant D."/>
            <person name="Shu S."/>
            <person name="Goodstein D."/>
            <person name="Barry K."/>
            <person name="Futrell-Griggs M."/>
            <person name="Abernathy B."/>
            <person name="Du J."/>
            <person name="Tian Z."/>
            <person name="Zhu L."/>
            <person name="Gill N."/>
            <person name="Joshi T."/>
            <person name="Libault M."/>
            <person name="Sethuraman A."/>
            <person name="Zhang X."/>
            <person name="Shinozaki K."/>
            <person name="Nguyen H."/>
            <person name="Wing R."/>
            <person name="Cregan P."/>
            <person name="Specht J."/>
            <person name="Grimwood J."/>
            <person name="Rokhsar D."/>
            <person name="Stacey G."/>
            <person name="Shoemaker R."/>
            <person name="Jackson S."/>
        </authorList>
    </citation>
    <scope>NUCLEOTIDE SEQUENCE</scope>
    <source>
        <tissue evidence="10">Callus</tissue>
    </source>
</reference>
<dbReference type="InterPro" id="IPR027417">
    <property type="entry name" value="P-loop_NTPase"/>
</dbReference>
<dbReference type="EnsemblPlants" id="KRG92998">
    <property type="protein sequence ID" value="KRG92998"/>
    <property type="gene ID" value="GLYMA_20G242900"/>
</dbReference>
<dbReference type="InterPro" id="IPR045116">
    <property type="entry name" value="Clp1/Grc3"/>
</dbReference>
<dbReference type="GO" id="GO:0051731">
    <property type="term" value="F:polynucleotide 5'-hydroxyl-kinase activity"/>
    <property type="evidence" value="ECO:0007669"/>
    <property type="project" value="InterPro"/>
</dbReference>
<organism evidence="10">
    <name type="scientific">Glycine max</name>
    <name type="common">Soybean</name>
    <name type="synonym">Glycine hispida</name>
    <dbReference type="NCBI Taxonomy" id="3847"/>
    <lineage>
        <taxon>Eukaryota</taxon>
        <taxon>Viridiplantae</taxon>
        <taxon>Streptophyta</taxon>
        <taxon>Embryophyta</taxon>
        <taxon>Tracheophyta</taxon>
        <taxon>Spermatophyta</taxon>
        <taxon>Magnoliopsida</taxon>
        <taxon>eudicotyledons</taxon>
        <taxon>Gunneridae</taxon>
        <taxon>Pentapetalae</taxon>
        <taxon>rosids</taxon>
        <taxon>fabids</taxon>
        <taxon>Fabales</taxon>
        <taxon>Fabaceae</taxon>
        <taxon>Papilionoideae</taxon>
        <taxon>50 kb inversion clade</taxon>
        <taxon>NPAAA clade</taxon>
        <taxon>indigoferoid/millettioid clade</taxon>
        <taxon>Phaseoleae</taxon>
        <taxon>Glycine</taxon>
        <taxon>Glycine subgen. Soja</taxon>
    </lineage>
</organism>
<dbReference type="InterPro" id="IPR028606">
    <property type="entry name" value="Clp1"/>
</dbReference>
<evidence type="ECO:0000256" key="2">
    <source>
        <dbReference type="ARBA" id="ARBA00022664"/>
    </source>
</evidence>
<evidence type="ECO:0000313" key="10">
    <source>
        <dbReference type="EMBL" id="KRG92998.1"/>
    </source>
</evidence>
<feature type="binding site" evidence="6">
    <location>
        <position position="28"/>
    </location>
    <ligand>
        <name>ATP</name>
        <dbReference type="ChEBI" id="CHEBI:30616"/>
    </ligand>
</feature>
<dbReference type="FunFam" id="3.40.50.300:FF:001231">
    <property type="entry name" value="Protein CLP1 homolog"/>
    <property type="match status" value="1"/>
</dbReference>
<reference evidence="10 11" key="1">
    <citation type="journal article" date="2010" name="Nature">
        <title>Genome sequence of the palaeopolyploid soybean.</title>
        <authorList>
            <person name="Schmutz J."/>
            <person name="Cannon S.B."/>
            <person name="Schlueter J."/>
            <person name="Ma J."/>
            <person name="Mitros T."/>
            <person name="Nelson W."/>
            <person name="Hyten D.L."/>
            <person name="Song Q."/>
            <person name="Thelen J.J."/>
            <person name="Cheng J."/>
            <person name="Xu D."/>
            <person name="Hellsten U."/>
            <person name="May G.D."/>
            <person name="Yu Y."/>
            <person name="Sakurai T."/>
            <person name="Umezawa T."/>
            <person name="Bhattacharyya M.K."/>
            <person name="Sandhu D."/>
            <person name="Valliyodan B."/>
            <person name="Lindquist E."/>
            <person name="Peto M."/>
            <person name="Grant D."/>
            <person name="Shu S."/>
            <person name="Goodstein D."/>
            <person name="Barry K."/>
            <person name="Futrell-Griggs M."/>
            <person name="Abernathy B."/>
            <person name="Du J."/>
            <person name="Tian Z."/>
            <person name="Zhu L."/>
            <person name="Gill N."/>
            <person name="Joshi T."/>
            <person name="Libault M."/>
            <person name="Sethuraman A."/>
            <person name="Zhang X.-C."/>
            <person name="Shinozaki K."/>
            <person name="Nguyen H.T."/>
            <person name="Wing R.A."/>
            <person name="Cregan P."/>
            <person name="Specht J."/>
            <person name="Grimwood J."/>
            <person name="Rokhsar D."/>
            <person name="Stacey G."/>
            <person name="Shoemaker R.C."/>
            <person name="Jackson S.A."/>
        </authorList>
    </citation>
    <scope>NUCLEOTIDE SEQUENCE</scope>
    <source>
        <strain evidence="11">cv. Williams 82</strain>
        <tissue evidence="10">Callus</tissue>
    </source>
</reference>
<evidence type="ECO:0000256" key="4">
    <source>
        <dbReference type="ARBA" id="ARBA00022840"/>
    </source>
</evidence>
<sequence length="406" mass="44085">MAYGGAGPVGGSGSASTIKQVKLERESELRIEVGNDAPLRLRLLNGTAEIFGTELPPEIWLNFPPRLKFAVFTWYGATIEMDGATETDYTADETPMVSYVNVHAVLDGRRSRAKASSPDDSGSSQGPRVIVVGPTDSGKSTLSRMLLSWAAKQGWKPTFVDLDIGQGSITIPGCIAATPIEMPIDPVEGIPLEMPLVYYYGHATPSNNVELYKVLVKELAGMIERQFTGNAESRASGMVINTMGWIEGVGYDLLLHAIRTFKANVVLVLGQEKLCSMLKDVLKSEPKVDVVKLQRSGGVVSRNAKVRQKARSYRIRAPRSALPIGAEPAADPTRVVPVNINRDLLHLVLAVSFAKEPDEIISSNVAGFIYVTDVDIQRKKITYLAPSAGELPSKYLIMGSLTWLET</sequence>
<dbReference type="InterPro" id="IPR032319">
    <property type="entry name" value="CLP1_P"/>
</dbReference>
<evidence type="ECO:0000256" key="5">
    <source>
        <dbReference type="ARBA" id="ARBA00023242"/>
    </source>
</evidence>
<evidence type="ECO:0000256" key="3">
    <source>
        <dbReference type="ARBA" id="ARBA00022741"/>
    </source>
</evidence>
<comment type="function">
    <text evidence="6">Required for endonucleolytic cleavage during polyadenylation-dependent pre-mRNA 3'-end formation.</text>
</comment>
<dbReference type="GO" id="GO:0031124">
    <property type="term" value="P:mRNA 3'-end processing"/>
    <property type="evidence" value="ECO:0007669"/>
    <property type="project" value="UniProtKB-UniRule"/>
</dbReference>
<evidence type="ECO:0000256" key="1">
    <source>
        <dbReference type="ARBA" id="ARBA00004123"/>
    </source>
</evidence>
<dbReference type="EMBL" id="CM000853">
    <property type="protein sequence ID" value="KRG92998.1"/>
    <property type="molecule type" value="Genomic_DNA"/>
</dbReference>
<keyword evidence="3 6" id="KW-0547">Nucleotide-binding</keyword>
<evidence type="ECO:0000256" key="7">
    <source>
        <dbReference type="SAM" id="MobiDB-lite"/>
    </source>
</evidence>
<dbReference type="PANTHER" id="PTHR12755">
    <property type="entry name" value="CLEAVAGE/POLYADENYLATION FACTOR IA SUBUNIT CLP1P"/>
    <property type="match status" value="1"/>
</dbReference>
<evidence type="ECO:0000259" key="9">
    <source>
        <dbReference type="Pfam" id="PF16575"/>
    </source>
</evidence>
<feature type="binding site" evidence="6">
    <location>
        <position position="68"/>
    </location>
    <ligand>
        <name>ATP</name>
        <dbReference type="ChEBI" id="CHEBI:30616"/>
    </ligand>
</feature>
<dbReference type="SUPFAM" id="SSF52540">
    <property type="entry name" value="P-loop containing nucleoside triphosphate hydrolases"/>
    <property type="match status" value="1"/>
</dbReference>
<feature type="domain" description="Clp1 N-terminal" evidence="8">
    <location>
        <begin position="22"/>
        <end position="113"/>
    </location>
</feature>
<feature type="binding site" evidence="6">
    <location>
        <begin position="136"/>
        <end position="141"/>
    </location>
    <ligand>
        <name>ATP</name>
        <dbReference type="ChEBI" id="CHEBI:30616"/>
    </ligand>
</feature>
<dbReference type="GO" id="GO:0005849">
    <property type="term" value="C:mRNA cleavage factor complex"/>
    <property type="evidence" value="ECO:0007669"/>
    <property type="project" value="InterPro"/>
</dbReference>
<evidence type="ECO:0000313" key="11">
    <source>
        <dbReference type="EnsemblPlants" id="KRG92998"/>
    </source>
</evidence>
<dbReference type="ExpressionAtlas" id="A0A0R0EFZ9">
    <property type="expression patterns" value="baseline and differential"/>
</dbReference>
<dbReference type="FunFam" id="2.60.120.1030:FF:000001">
    <property type="entry name" value="Protein CLP1 homolog 5"/>
    <property type="match status" value="1"/>
</dbReference>
<evidence type="ECO:0000259" key="8">
    <source>
        <dbReference type="Pfam" id="PF16573"/>
    </source>
</evidence>